<proteinExistence type="predicted"/>
<dbReference type="WBParaSite" id="nRc.2.0.1.t29539-RA">
    <property type="protein sequence ID" value="nRc.2.0.1.t29539-RA"/>
    <property type="gene ID" value="nRc.2.0.1.g29539"/>
</dbReference>
<keyword evidence="1" id="KW-0812">Transmembrane</keyword>
<protein>
    <submittedName>
        <fullName evidence="3">Uncharacterized protein</fullName>
    </submittedName>
</protein>
<name>A0A915JU05_ROMCU</name>
<keyword evidence="1" id="KW-0472">Membrane</keyword>
<accession>A0A915JU05</accession>
<feature type="transmembrane region" description="Helical" evidence="1">
    <location>
        <begin position="15"/>
        <end position="36"/>
    </location>
</feature>
<sequence>MAAALARIGGRSRMLLIFAAVAIILTVVVIMIAVPVTRIIVSIKTNRTGVAIATMIYTVAAARGQGIVCEQSGERGFTPRGGNCGAINDGWLEGRPVGGSSRGGNKFHRAEKLCRHNRGSGRSVSLWYYSLNVGDFKHLRKRCVLRVCHPAVDQADSGVVGMQQARRIIQTSCFVEEKGQMGGVNGVNEAVLLGPQASDPS</sequence>
<reference evidence="3" key="1">
    <citation type="submission" date="2022-11" db="UniProtKB">
        <authorList>
            <consortium name="WormBaseParasite"/>
        </authorList>
    </citation>
    <scope>IDENTIFICATION</scope>
</reference>
<keyword evidence="2" id="KW-1185">Reference proteome</keyword>
<organism evidence="2 3">
    <name type="scientific">Romanomermis culicivorax</name>
    <name type="common">Nematode worm</name>
    <dbReference type="NCBI Taxonomy" id="13658"/>
    <lineage>
        <taxon>Eukaryota</taxon>
        <taxon>Metazoa</taxon>
        <taxon>Ecdysozoa</taxon>
        <taxon>Nematoda</taxon>
        <taxon>Enoplea</taxon>
        <taxon>Dorylaimia</taxon>
        <taxon>Mermithida</taxon>
        <taxon>Mermithoidea</taxon>
        <taxon>Mermithidae</taxon>
        <taxon>Romanomermis</taxon>
    </lineage>
</organism>
<dbReference type="Proteomes" id="UP000887565">
    <property type="component" value="Unplaced"/>
</dbReference>
<evidence type="ECO:0000313" key="2">
    <source>
        <dbReference type="Proteomes" id="UP000887565"/>
    </source>
</evidence>
<evidence type="ECO:0000313" key="3">
    <source>
        <dbReference type="WBParaSite" id="nRc.2.0.1.t29539-RA"/>
    </source>
</evidence>
<evidence type="ECO:0000256" key="1">
    <source>
        <dbReference type="SAM" id="Phobius"/>
    </source>
</evidence>
<dbReference type="AlphaFoldDB" id="A0A915JU05"/>
<keyword evidence="1" id="KW-1133">Transmembrane helix</keyword>